<reference evidence="2 3" key="1">
    <citation type="submission" date="2019-02" db="EMBL/GenBank/DDBJ databases">
        <authorList>
            <person name="Fomenkov A."/>
            <person name="Dubinina G."/>
            <person name="Grabovich M."/>
            <person name="Vincze T."/>
            <person name="Roberts R.J."/>
        </authorList>
    </citation>
    <scope>NUCLEOTIDE SEQUENCE [LARGE SCALE GENOMIC DNA]</scope>
    <source>
        <strain evidence="2 3">P</strain>
    </source>
</reference>
<organism evidence="2 3">
    <name type="scientific">Thiospirochaeta perfilievii</name>
    <dbReference type="NCBI Taxonomy" id="252967"/>
    <lineage>
        <taxon>Bacteria</taxon>
        <taxon>Pseudomonadati</taxon>
        <taxon>Spirochaetota</taxon>
        <taxon>Spirochaetia</taxon>
        <taxon>Spirochaetales</taxon>
        <taxon>Spirochaetaceae</taxon>
        <taxon>Thiospirochaeta</taxon>
    </lineage>
</organism>
<name>A0A5C1QDC3_9SPIO</name>
<accession>A0A5C1QDC3</accession>
<dbReference type="Proteomes" id="UP000323824">
    <property type="component" value="Chromosome"/>
</dbReference>
<feature type="compositionally biased region" description="Acidic residues" evidence="1">
    <location>
        <begin position="1"/>
        <end position="13"/>
    </location>
</feature>
<proteinExistence type="predicted"/>
<gene>
    <name evidence="2" type="ORF">EW093_08335</name>
</gene>
<protein>
    <recommendedName>
        <fullName evidence="4">Highly acidic protein</fullName>
    </recommendedName>
</protein>
<evidence type="ECO:0008006" key="4">
    <source>
        <dbReference type="Google" id="ProtNLM"/>
    </source>
</evidence>
<dbReference type="EMBL" id="CP035807">
    <property type="protein sequence ID" value="QEN04714.1"/>
    <property type="molecule type" value="Genomic_DNA"/>
</dbReference>
<dbReference type="KEGG" id="sper:EW093_08335"/>
<evidence type="ECO:0000256" key="1">
    <source>
        <dbReference type="SAM" id="MobiDB-lite"/>
    </source>
</evidence>
<reference evidence="2 3" key="2">
    <citation type="submission" date="2019-09" db="EMBL/GenBank/DDBJ databases">
        <title>Complete Genome Sequence and Methylome Analysis of free living Spirochaetas.</title>
        <authorList>
            <person name="Leshcheva N."/>
            <person name="Mikheeva N."/>
        </authorList>
    </citation>
    <scope>NUCLEOTIDE SEQUENCE [LARGE SCALE GENOMIC DNA]</scope>
    <source>
        <strain evidence="2 3">P</strain>
    </source>
</reference>
<feature type="compositionally biased region" description="Acidic residues" evidence="1">
    <location>
        <begin position="54"/>
        <end position="69"/>
    </location>
</feature>
<dbReference type="AlphaFoldDB" id="A0A5C1QDC3"/>
<feature type="compositionally biased region" description="Acidic residues" evidence="1">
    <location>
        <begin position="20"/>
        <end position="46"/>
    </location>
</feature>
<feature type="region of interest" description="Disordered" evidence="1">
    <location>
        <begin position="1"/>
        <end position="69"/>
    </location>
</feature>
<sequence length="69" mass="8107">MSDYDDYEYDEDGNVSLDDVREDEDYYDDDSNVDWSDNLDDMDSGEWDNQYGGSEDEIGDDDIDPWDLN</sequence>
<dbReference type="RefSeq" id="WP_149567957.1">
    <property type="nucleotide sequence ID" value="NZ_CP035807.1"/>
</dbReference>
<evidence type="ECO:0000313" key="3">
    <source>
        <dbReference type="Proteomes" id="UP000323824"/>
    </source>
</evidence>
<evidence type="ECO:0000313" key="2">
    <source>
        <dbReference type="EMBL" id="QEN04714.1"/>
    </source>
</evidence>
<keyword evidence="3" id="KW-1185">Reference proteome</keyword>